<sequence length="293" mass="31274">MSRSFRDRDTKARLGADFLPLSQVLPVSSHFDSTTAVITGASSGIGQAIAIALASAGASRIGVHYRRNIAGAQETARQIQDAGADAVLIPADLANSEQPSQLVDRAFDELGPIQTWVNNAGADVLTGEAGKWDFDRKLKHLVDVDVIGTIDLSRRVARRLADQDTASPPSMVFLGWDQSLAGMEGDAGQMFGPVKAAVTAFAKSLAQSMAPRVRVNTVAPGWIQTSWGETTSDYWDSRAKGQALMHRWGLPDDIAKAVCYLADPANSFVTGQTINVNGGWNRRYDTSGSDPAS</sequence>
<evidence type="ECO:0000256" key="1">
    <source>
        <dbReference type="ARBA" id="ARBA00006484"/>
    </source>
</evidence>
<dbReference type="InterPro" id="IPR002347">
    <property type="entry name" value="SDR_fam"/>
</dbReference>
<dbReference type="InterPro" id="IPR036291">
    <property type="entry name" value="NAD(P)-bd_dom_sf"/>
</dbReference>
<comment type="caution">
    <text evidence="2">The sequence shown here is derived from an EMBL/GenBank/DDBJ whole genome shotgun (WGS) entry which is preliminary data.</text>
</comment>
<reference evidence="2 3" key="1">
    <citation type="submission" date="2019-02" db="EMBL/GenBank/DDBJ databases">
        <title>Deep-cultivation of Planctomycetes and their phenomic and genomic characterization uncovers novel biology.</title>
        <authorList>
            <person name="Wiegand S."/>
            <person name="Jogler M."/>
            <person name="Boedeker C."/>
            <person name="Pinto D."/>
            <person name="Vollmers J."/>
            <person name="Rivas-Marin E."/>
            <person name="Kohn T."/>
            <person name="Peeters S.H."/>
            <person name="Heuer A."/>
            <person name="Rast P."/>
            <person name="Oberbeckmann S."/>
            <person name="Bunk B."/>
            <person name="Jeske O."/>
            <person name="Meyerdierks A."/>
            <person name="Storesund J.E."/>
            <person name="Kallscheuer N."/>
            <person name="Luecker S."/>
            <person name="Lage O.M."/>
            <person name="Pohl T."/>
            <person name="Merkel B.J."/>
            <person name="Hornburger P."/>
            <person name="Mueller R.-W."/>
            <person name="Bruemmer F."/>
            <person name="Labrenz M."/>
            <person name="Spormann A.M."/>
            <person name="Op Den Camp H."/>
            <person name="Overmann J."/>
            <person name="Amann R."/>
            <person name="Jetten M.S.M."/>
            <person name="Mascher T."/>
            <person name="Medema M.H."/>
            <person name="Devos D.P."/>
            <person name="Kaster A.-K."/>
            <person name="Ovreas L."/>
            <person name="Rohde M."/>
            <person name="Galperin M.Y."/>
            <person name="Jogler C."/>
        </authorList>
    </citation>
    <scope>NUCLEOTIDE SEQUENCE [LARGE SCALE GENOMIC DNA]</scope>
    <source>
        <strain evidence="2 3">Poly51</strain>
    </source>
</reference>
<dbReference type="AlphaFoldDB" id="A0A5C6EZU7"/>
<dbReference type="PANTHER" id="PTHR42760:SF40">
    <property type="entry name" value="3-OXOACYL-[ACYL-CARRIER-PROTEIN] REDUCTASE, CHLOROPLASTIC"/>
    <property type="match status" value="1"/>
</dbReference>
<protein>
    <submittedName>
        <fullName evidence="2">3-oxoacyl-[acyl-carrier-protein] reductase FabG</fullName>
        <ecNumber evidence="2">1.1.1.100</ecNumber>
    </submittedName>
</protein>
<dbReference type="EC" id="1.1.1.100" evidence="2"/>
<dbReference type="SUPFAM" id="SSF51735">
    <property type="entry name" value="NAD(P)-binding Rossmann-fold domains"/>
    <property type="match status" value="1"/>
</dbReference>
<dbReference type="GO" id="GO:0004316">
    <property type="term" value="F:3-oxoacyl-[acyl-carrier-protein] reductase (NADPH) activity"/>
    <property type="evidence" value="ECO:0007669"/>
    <property type="project" value="UniProtKB-EC"/>
</dbReference>
<dbReference type="Gene3D" id="3.40.50.720">
    <property type="entry name" value="NAD(P)-binding Rossmann-like Domain"/>
    <property type="match status" value="1"/>
</dbReference>
<keyword evidence="2" id="KW-0560">Oxidoreductase</keyword>
<dbReference type="EMBL" id="SJPW01000004">
    <property type="protein sequence ID" value="TWU54648.1"/>
    <property type="molecule type" value="Genomic_DNA"/>
</dbReference>
<accession>A0A5C6EZU7</accession>
<dbReference type="CDD" id="cd05233">
    <property type="entry name" value="SDR_c"/>
    <property type="match status" value="1"/>
</dbReference>
<dbReference type="OrthoDB" id="248827at2"/>
<evidence type="ECO:0000313" key="2">
    <source>
        <dbReference type="EMBL" id="TWU54648.1"/>
    </source>
</evidence>
<evidence type="ECO:0000313" key="3">
    <source>
        <dbReference type="Proteomes" id="UP000318288"/>
    </source>
</evidence>
<gene>
    <name evidence="2" type="primary">fabG_4</name>
    <name evidence="2" type="ORF">Poly51_33670</name>
</gene>
<name>A0A5C6EZU7_9BACT</name>
<proteinExistence type="inferred from homology"/>
<keyword evidence="3" id="KW-1185">Reference proteome</keyword>
<dbReference type="PANTHER" id="PTHR42760">
    <property type="entry name" value="SHORT-CHAIN DEHYDROGENASES/REDUCTASES FAMILY MEMBER"/>
    <property type="match status" value="1"/>
</dbReference>
<dbReference type="PRINTS" id="PR00081">
    <property type="entry name" value="GDHRDH"/>
</dbReference>
<dbReference type="Pfam" id="PF13561">
    <property type="entry name" value="adh_short_C2"/>
    <property type="match status" value="1"/>
</dbReference>
<comment type="similarity">
    <text evidence="1">Belongs to the short-chain dehydrogenases/reductases (SDR) family.</text>
</comment>
<organism evidence="2 3">
    <name type="scientific">Rubripirellula tenax</name>
    <dbReference type="NCBI Taxonomy" id="2528015"/>
    <lineage>
        <taxon>Bacteria</taxon>
        <taxon>Pseudomonadati</taxon>
        <taxon>Planctomycetota</taxon>
        <taxon>Planctomycetia</taxon>
        <taxon>Pirellulales</taxon>
        <taxon>Pirellulaceae</taxon>
        <taxon>Rubripirellula</taxon>
    </lineage>
</organism>
<dbReference type="Proteomes" id="UP000318288">
    <property type="component" value="Unassembled WGS sequence"/>
</dbReference>
<dbReference type="GO" id="GO:0030497">
    <property type="term" value="P:fatty acid elongation"/>
    <property type="evidence" value="ECO:0007669"/>
    <property type="project" value="TreeGrafter"/>
</dbReference>